<proteinExistence type="predicted"/>
<feature type="domain" description="DUF5667" evidence="2">
    <location>
        <begin position="23"/>
        <end position="113"/>
    </location>
</feature>
<evidence type="ECO:0000313" key="3">
    <source>
        <dbReference type="EMBL" id="OHA57136.1"/>
    </source>
</evidence>
<dbReference type="Proteomes" id="UP000178226">
    <property type="component" value="Unassembled WGS sequence"/>
</dbReference>
<feature type="chain" id="PRO_5009584050" description="DUF5667 domain-containing protein" evidence="1">
    <location>
        <begin position="21"/>
        <end position="178"/>
    </location>
</feature>
<comment type="caution">
    <text evidence="3">The sequence shown here is derived from an EMBL/GenBank/DDBJ whole genome shotgun (WGS) entry which is preliminary data.</text>
</comment>
<dbReference type="AlphaFoldDB" id="A0A1G2Q9A2"/>
<sequence length="178" mass="19171">MYIVISLILTLSLATGGVVAANGSVPGEKLYGVKKLKEKIELQLALSPEARAEAYAKHSQARLAEYAELRSRLNTAMSTDNEQTNSEKETVLTQLTLESKQEADLSVSTSLAAMAEIAAELRQDGETETAAEVEQAMMVLNQTSFQTSASAETNNDYYESSLELDVQSESSAQGSVNL</sequence>
<evidence type="ECO:0000256" key="1">
    <source>
        <dbReference type="SAM" id="SignalP"/>
    </source>
</evidence>
<evidence type="ECO:0000313" key="4">
    <source>
        <dbReference type="Proteomes" id="UP000178226"/>
    </source>
</evidence>
<keyword evidence="1" id="KW-0732">Signal</keyword>
<name>A0A1G2Q9A2_9BACT</name>
<dbReference type="InterPro" id="IPR043725">
    <property type="entry name" value="DUF5667"/>
</dbReference>
<gene>
    <name evidence="3" type="ORF">A2441_02075</name>
</gene>
<dbReference type="Pfam" id="PF18915">
    <property type="entry name" value="DUF5667"/>
    <property type="match status" value="1"/>
</dbReference>
<organism evidence="3 4">
    <name type="scientific">Candidatus Veblenbacteria bacterium RIFOXYC2_FULL_42_11</name>
    <dbReference type="NCBI Taxonomy" id="1802428"/>
    <lineage>
        <taxon>Bacteria</taxon>
        <taxon>Candidatus Vebleniibacteriota</taxon>
    </lineage>
</organism>
<protein>
    <recommendedName>
        <fullName evidence="2">DUF5667 domain-containing protein</fullName>
    </recommendedName>
</protein>
<evidence type="ECO:0000259" key="2">
    <source>
        <dbReference type="Pfam" id="PF18915"/>
    </source>
</evidence>
<accession>A0A1G2Q9A2</accession>
<reference evidence="3 4" key="1">
    <citation type="journal article" date="2016" name="Nat. Commun.">
        <title>Thousands of microbial genomes shed light on interconnected biogeochemical processes in an aquifer system.</title>
        <authorList>
            <person name="Anantharaman K."/>
            <person name="Brown C.T."/>
            <person name="Hug L.A."/>
            <person name="Sharon I."/>
            <person name="Castelle C.J."/>
            <person name="Probst A.J."/>
            <person name="Thomas B.C."/>
            <person name="Singh A."/>
            <person name="Wilkins M.J."/>
            <person name="Karaoz U."/>
            <person name="Brodie E.L."/>
            <person name="Williams K.H."/>
            <person name="Hubbard S.S."/>
            <person name="Banfield J.F."/>
        </authorList>
    </citation>
    <scope>NUCLEOTIDE SEQUENCE [LARGE SCALE GENOMIC DNA]</scope>
</reference>
<feature type="signal peptide" evidence="1">
    <location>
        <begin position="1"/>
        <end position="20"/>
    </location>
</feature>
<dbReference type="EMBL" id="MHTE01000012">
    <property type="protein sequence ID" value="OHA57136.1"/>
    <property type="molecule type" value="Genomic_DNA"/>
</dbReference>